<reference evidence="2" key="1">
    <citation type="submission" date="2020-06" db="EMBL/GenBank/DDBJ databases">
        <authorList>
            <consortium name="Plant Systems Biology data submission"/>
        </authorList>
    </citation>
    <scope>NUCLEOTIDE SEQUENCE</scope>
    <source>
        <strain evidence="2">D6</strain>
    </source>
</reference>
<feature type="region of interest" description="Disordered" evidence="1">
    <location>
        <begin position="142"/>
        <end position="242"/>
    </location>
</feature>
<name>A0A9N8DQY3_9STRA</name>
<feature type="compositionally biased region" description="Basic residues" evidence="1">
    <location>
        <begin position="363"/>
        <end position="373"/>
    </location>
</feature>
<evidence type="ECO:0000256" key="1">
    <source>
        <dbReference type="SAM" id="MobiDB-lite"/>
    </source>
</evidence>
<gene>
    <name evidence="2" type="ORF">SEMRO_286_G108420.1</name>
</gene>
<sequence>MGAPQVDEPELSLDDVFNVNKDADNATSTGGSSTNNNGSSNRSWGFASVERRLDLNLSLNLERQEAKMNALMLKGDTTFRPSPAVAQLTSTVDALEDDLTGMLDSVAALSNNFAQWRKQTQLHKRQQSRLIRHNITSGLGSVDGADGDYDYDDEDDSVVSDKKKKSKKKDKKKKNKQQQQEDDDDDVFSVVSDSGRDEEDPPFIVKSKKKKKKKQQPQEEAIAFEIPAALSEGGTKKKKKKNTLDDAFSLDGGMDCSSNSVSSAWTTGDLARTNKKKKKQLAANEEDIPSFFDWTQWRDHQTTENAPDEEALFDWEQWRQDQEEASTSRRAPKKKLKRRVTLAVTTTTSNKGKANKAETKATKTTKPKKKKKPKDTALMQILSASATNLRLE</sequence>
<protein>
    <submittedName>
        <fullName evidence="2">Uncharacterized protein</fullName>
    </submittedName>
</protein>
<feature type="compositionally biased region" description="Acidic residues" evidence="1">
    <location>
        <begin position="145"/>
        <end position="158"/>
    </location>
</feature>
<evidence type="ECO:0000313" key="3">
    <source>
        <dbReference type="Proteomes" id="UP001153069"/>
    </source>
</evidence>
<feature type="compositionally biased region" description="Basic residues" evidence="1">
    <location>
        <begin position="162"/>
        <end position="176"/>
    </location>
</feature>
<feature type="compositionally biased region" description="Basic residues" evidence="1">
    <location>
        <begin position="206"/>
        <end position="215"/>
    </location>
</feature>
<dbReference type="EMBL" id="CAICTM010000285">
    <property type="protein sequence ID" value="CAB9506961.1"/>
    <property type="molecule type" value="Genomic_DNA"/>
</dbReference>
<feature type="region of interest" description="Disordered" evidence="1">
    <location>
        <begin position="319"/>
        <end position="378"/>
    </location>
</feature>
<proteinExistence type="predicted"/>
<feature type="compositionally biased region" description="Low complexity" evidence="1">
    <location>
        <begin position="27"/>
        <end position="41"/>
    </location>
</feature>
<dbReference type="Proteomes" id="UP001153069">
    <property type="component" value="Unassembled WGS sequence"/>
</dbReference>
<accession>A0A9N8DQY3</accession>
<dbReference type="AlphaFoldDB" id="A0A9N8DQY3"/>
<feature type="compositionally biased region" description="Basic residues" evidence="1">
    <location>
        <begin position="330"/>
        <end position="340"/>
    </location>
</feature>
<keyword evidence="3" id="KW-1185">Reference proteome</keyword>
<feature type="region of interest" description="Disordered" evidence="1">
    <location>
        <begin position="1"/>
        <end position="43"/>
    </location>
</feature>
<comment type="caution">
    <text evidence="2">The sequence shown here is derived from an EMBL/GenBank/DDBJ whole genome shotgun (WGS) entry which is preliminary data.</text>
</comment>
<evidence type="ECO:0000313" key="2">
    <source>
        <dbReference type="EMBL" id="CAB9506961.1"/>
    </source>
</evidence>
<organism evidence="2 3">
    <name type="scientific">Seminavis robusta</name>
    <dbReference type="NCBI Taxonomy" id="568900"/>
    <lineage>
        <taxon>Eukaryota</taxon>
        <taxon>Sar</taxon>
        <taxon>Stramenopiles</taxon>
        <taxon>Ochrophyta</taxon>
        <taxon>Bacillariophyta</taxon>
        <taxon>Bacillariophyceae</taxon>
        <taxon>Bacillariophycidae</taxon>
        <taxon>Naviculales</taxon>
        <taxon>Naviculaceae</taxon>
        <taxon>Seminavis</taxon>
    </lineage>
</organism>